<proteinExistence type="predicted"/>
<feature type="region of interest" description="Disordered" evidence="1">
    <location>
        <begin position="288"/>
        <end position="309"/>
    </location>
</feature>
<evidence type="ECO:0000313" key="3">
    <source>
        <dbReference type="Proteomes" id="UP000799757"/>
    </source>
</evidence>
<organism evidence="2 3">
    <name type="scientific">Melanomma pulvis-pyrius CBS 109.77</name>
    <dbReference type="NCBI Taxonomy" id="1314802"/>
    <lineage>
        <taxon>Eukaryota</taxon>
        <taxon>Fungi</taxon>
        <taxon>Dikarya</taxon>
        <taxon>Ascomycota</taxon>
        <taxon>Pezizomycotina</taxon>
        <taxon>Dothideomycetes</taxon>
        <taxon>Pleosporomycetidae</taxon>
        <taxon>Pleosporales</taxon>
        <taxon>Melanommataceae</taxon>
        <taxon>Melanomma</taxon>
    </lineage>
</organism>
<feature type="compositionally biased region" description="Basic and acidic residues" evidence="1">
    <location>
        <begin position="300"/>
        <end position="309"/>
    </location>
</feature>
<keyword evidence="3" id="KW-1185">Reference proteome</keyword>
<sequence length="456" mass="53087">MESNIPKQPPYQAIIWLNMEDDLEPIEENTKLSIRTDSVSKKQESPWFLSANVRKLKRKLGSSYADTNRGLAMLHQNIVLMEVLEKSHKQNVIYAQDANDAINESSKIRNSGRNEGTNNEKKVLAFMHHNQVVHAARFAKMYDRMTHNVDEFYPTRDENIWEQNKIHDIRILDQIAKREKQWRPTTCECIEGRKCPLAKEEKTIYKRTNSCAGGHVIEVSKNQLKCGPGKPQSPAVATPTTENEERIHALDDMYGRDYYTWFHQTFVEDLQKCEIRVFIATRRKESEPVMETRKRKAKNPRVEEQENENTREPYIVQIVDTRFLENENEDRVVMTAKSIEKGFTWPMYPNLTYDMVEKFALDMYGLLRETKAKGFDSLEVGVRLDLGVAKDGTSLWVNEITRWYTADFFADETGTFEKIPKAYAKAFAEVYPTPKREALDSDGPNSKSRRKRRKVN</sequence>
<reference evidence="2" key="1">
    <citation type="journal article" date="2020" name="Stud. Mycol.">
        <title>101 Dothideomycetes genomes: a test case for predicting lifestyles and emergence of pathogens.</title>
        <authorList>
            <person name="Haridas S."/>
            <person name="Albert R."/>
            <person name="Binder M."/>
            <person name="Bloem J."/>
            <person name="Labutti K."/>
            <person name="Salamov A."/>
            <person name="Andreopoulos B."/>
            <person name="Baker S."/>
            <person name="Barry K."/>
            <person name="Bills G."/>
            <person name="Bluhm B."/>
            <person name="Cannon C."/>
            <person name="Castanera R."/>
            <person name="Culley D."/>
            <person name="Daum C."/>
            <person name="Ezra D."/>
            <person name="Gonzalez J."/>
            <person name="Henrissat B."/>
            <person name="Kuo A."/>
            <person name="Liang C."/>
            <person name="Lipzen A."/>
            <person name="Lutzoni F."/>
            <person name="Magnuson J."/>
            <person name="Mondo S."/>
            <person name="Nolan M."/>
            <person name="Ohm R."/>
            <person name="Pangilinan J."/>
            <person name="Park H.-J."/>
            <person name="Ramirez L."/>
            <person name="Alfaro M."/>
            <person name="Sun H."/>
            <person name="Tritt A."/>
            <person name="Yoshinaga Y."/>
            <person name="Zwiers L.-H."/>
            <person name="Turgeon B."/>
            <person name="Goodwin S."/>
            <person name="Spatafora J."/>
            <person name="Crous P."/>
            <person name="Grigoriev I."/>
        </authorList>
    </citation>
    <scope>NUCLEOTIDE SEQUENCE</scope>
    <source>
        <strain evidence="2">CBS 109.77</strain>
    </source>
</reference>
<evidence type="ECO:0000256" key="1">
    <source>
        <dbReference type="SAM" id="MobiDB-lite"/>
    </source>
</evidence>
<feature type="region of interest" description="Disordered" evidence="1">
    <location>
        <begin position="435"/>
        <end position="456"/>
    </location>
</feature>
<protein>
    <submittedName>
        <fullName evidence="2">Uncharacterized protein</fullName>
    </submittedName>
</protein>
<dbReference type="EMBL" id="MU001790">
    <property type="protein sequence ID" value="KAF2798171.1"/>
    <property type="molecule type" value="Genomic_DNA"/>
</dbReference>
<feature type="compositionally biased region" description="Basic residues" evidence="1">
    <location>
        <begin position="447"/>
        <end position="456"/>
    </location>
</feature>
<evidence type="ECO:0000313" key="2">
    <source>
        <dbReference type="EMBL" id="KAF2798171.1"/>
    </source>
</evidence>
<dbReference type="AlphaFoldDB" id="A0A6A6XNR6"/>
<dbReference type="Proteomes" id="UP000799757">
    <property type="component" value="Unassembled WGS sequence"/>
</dbReference>
<name>A0A6A6XNR6_9PLEO</name>
<gene>
    <name evidence="2" type="ORF">K505DRAFT_357793</name>
</gene>
<dbReference type="OrthoDB" id="4789692at2759"/>
<accession>A0A6A6XNR6</accession>